<evidence type="ECO:0000313" key="5">
    <source>
        <dbReference type="EMBL" id="NXN92288.1"/>
    </source>
</evidence>
<evidence type="ECO:0000256" key="3">
    <source>
        <dbReference type="ARBA" id="ARBA00078073"/>
    </source>
</evidence>
<dbReference type="GO" id="GO:1903979">
    <property type="term" value="P:negative regulation of microglial cell activation"/>
    <property type="evidence" value="ECO:0007669"/>
    <property type="project" value="TreeGrafter"/>
</dbReference>
<dbReference type="Gene3D" id="3.10.450.10">
    <property type="match status" value="1"/>
</dbReference>
<dbReference type="GO" id="GO:0005770">
    <property type="term" value="C:late endosome"/>
    <property type="evidence" value="ECO:0007669"/>
    <property type="project" value="TreeGrafter"/>
</dbReference>
<keyword evidence="2" id="KW-1015">Disulfide bond</keyword>
<feature type="domain" description="Cystatin" evidence="4">
    <location>
        <begin position="15"/>
        <end position="123"/>
    </location>
</feature>
<evidence type="ECO:0000256" key="2">
    <source>
        <dbReference type="ARBA" id="ARBA00023157"/>
    </source>
</evidence>
<gene>
    <name evidence="5" type="primary">Cst7</name>
    <name evidence="5" type="ORF">RHICYA_R14804</name>
</gene>
<dbReference type="InterPro" id="IPR000010">
    <property type="entry name" value="Cystatin_dom"/>
</dbReference>
<dbReference type="FunFam" id="3.10.450.10:FF:000004">
    <property type="entry name" value="Cystatin C"/>
    <property type="match status" value="1"/>
</dbReference>
<feature type="non-terminal residue" evidence="5">
    <location>
        <position position="125"/>
    </location>
</feature>
<dbReference type="AlphaFoldDB" id="A0A7L1MXI3"/>
<name>A0A7L1MXI3_RHICY</name>
<comment type="similarity">
    <text evidence="1">Belongs to the cystatin family.</text>
</comment>
<dbReference type="GO" id="GO:0006955">
    <property type="term" value="P:immune response"/>
    <property type="evidence" value="ECO:0007669"/>
    <property type="project" value="InterPro"/>
</dbReference>
<dbReference type="GO" id="GO:0031643">
    <property type="term" value="P:positive regulation of myelination"/>
    <property type="evidence" value="ECO:0007669"/>
    <property type="project" value="TreeGrafter"/>
</dbReference>
<dbReference type="CDD" id="cd00042">
    <property type="entry name" value="CY"/>
    <property type="match status" value="1"/>
</dbReference>
<dbReference type="PANTHER" id="PTHR47141">
    <property type="entry name" value="CYSTATIN-F"/>
    <property type="match status" value="1"/>
</dbReference>
<evidence type="ECO:0000256" key="1">
    <source>
        <dbReference type="ARBA" id="ARBA00009403"/>
    </source>
</evidence>
<comment type="caution">
    <text evidence="5">The sequence shown here is derived from an EMBL/GenBank/DDBJ whole genome shotgun (WGS) entry which is preliminary data.</text>
</comment>
<dbReference type="InterPro" id="IPR046350">
    <property type="entry name" value="Cystatin_sf"/>
</dbReference>
<evidence type="ECO:0000313" key="6">
    <source>
        <dbReference type="Proteomes" id="UP000565785"/>
    </source>
</evidence>
<dbReference type="GO" id="GO:0005615">
    <property type="term" value="C:extracellular space"/>
    <property type="evidence" value="ECO:0007669"/>
    <property type="project" value="TreeGrafter"/>
</dbReference>
<protein>
    <recommendedName>
        <fullName evidence="3">Egg-white cystatin</fullName>
    </recommendedName>
</protein>
<organism evidence="5 6">
    <name type="scientific">Rhinopomastus cyanomelas</name>
    <name type="common">Common scimitarbill</name>
    <dbReference type="NCBI Taxonomy" id="113115"/>
    <lineage>
        <taxon>Eukaryota</taxon>
        <taxon>Metazoa</taxon>
        <taxon>Chordata</taxon>
        <taxon>Craniata</taxon>
        <taxon>Vertebrata</taxon>
        <taxon>Euteleostomi</taxon>
        <taxon>Archelosauria</taxon>
        <taxon>Archosauria</taxon>
        <taxon>Dinosauria</taxon>
        <taxon>Saurischia</taxon>
        <taxon>Theropoda</taxon>
        <taxon>Coelurosauria</taxon>
        <taxon>Aves</taxon>
        <taxon>Neognathae</taxon>
        <taxon>Neoaves</taxon>
        <taxon>Telluraves</taxon>
        <taxon>Coraciimorphae</taxon>
        <taxon>Bucerotiformes</taxon>
        <taxon>Rhinopomastidae</taxon>
        <taxon>Rhinopomastus</taxon>
    </lineage>
</organism>
<feature type="non-terminal residue" evidence="5">
    <location>
        <position position="1"/>
    </location>
</feature>
<accession>A0A7L1MXI3</accession>
<dbReference type="Proteomes" id="UP000565785">
    <property type="component" value="Unassembled WGS sequence"/>
</dbReference>
<dbReference type="PANTHER" id="PTHR47141:SF1">
    <property type="entry name" value="CYSTATIN-F"/>
    <property type="match status" value="1"/>
</dbReference>
<dbReference type="GO" id="GO:0005794">
    <property type="term" value="C:Golgi apparatus"/>
    <property type="evidence" value="ECO:0007669"/>
    <property type="project" value="TreeGrafter"/>
</dbReference>
<dbReference type="EMBL" id="VXBP01000954">
    <property type="protein sequence ID" value="NXN92288.1"/>
    <property type="molecule type" value="Genomic_DNA"/>
</dbReference>
<dbReference type="SMART" id="SM00043">
    <property type="entry name" value="CY"/>
    <property type="match status" value="1"/>
</dbReference>
<dbReference type="OrthoDB" id="9929365at2759"/>
<dbReference type="SUPFAM" id="SSF54403">
    <property type="entry name" value="Cystatin/monellin"/>
    <property type="match status" value="1"/>
</dbReference>
<dbReference type="GO" id="GO:0004869">
    <property type="term" value="F:cysteine-type endopeptidase inhibitor activity"/>
    <property type="evidence" value="ECO:0007669"/>
    <property type="project" value="InterPro"/>
</dbReference>
<reference evidence="5 6" key="1">
    <citation type="submission" date="2019-09" db="EMBL/GenBank/DDBJ databases">
        <title>Bird 10,000 Genomes (B10K) Project - Family phase.</title>
        <authorList>
            <person name="Zhang G."/>
        </authorList>
    </citation>
    <scope>NUCLEOTIDE SEQUENCE [LARGE SCALE GENOMIC DNA]</scope>
    <source>
        <strain evidence="5">B10K-DU-002-35</strain>
        <tissue evidence="5">Muscle</tissue>
    </source>
</reference>
<dbReference type="GO" id="GO:0005764">
    <property type="term" value="C:lysosome"/>
    <property type="evidence" value="ECO:0007669"/>
    <property type="project" value="TreeGrafter"/>
</dbReference>
<keyword evidence="6" id="KW-1185">Reference proteome</keyword>
<dbReference type="GO" id="GO:0005783">
    <property type="term" value="C:endoplasmic reticulum"/>
    <property type="evidence" value="ECO:0007669"/>
    <property type="project" value="TreeGrafter"/>
</dbReference>
<evidence type="ECO:0000259" key="4">
    <source>
        <dbReference type="SMART" id="SM00043"/>
    </source>
</evidence>
<dbReference type="Pfam" id="PF00031">
    <property type="entry name" value="Cystatin"/>
    <property type="match status" value="1"/>
</dbReference>
<sequence>CVVSATYLPPPHSTVKPGFPVPVSTNNPRVRKAARFGVDRYNNGSNDLFLFKEAQIQKAMVQIVRGLKYLLHVDIGRTTCEKREHPSLDSCHFQRKKNMQQMLRCYFEVWITPWLHEVYVPVVLC</sequence>
<dbReference type="InterPro" id="IPR042886">
    <property type="entry name" value="Cystatin-F"/>
</dbReference>
<proteinExistence type="inferred from homology"/>